<keyword evidence="2" id="KW-0694">RNA-binding</keyword>
<dbReference type="Gene3D" id="3.50.80.10">
    <property type="entry name" value="D-tyrosyl-tRNA(Tyr) deacylase"/>
    <property type="match status" value="1"/>
</dbReference>
<proteinExistence type="inferred from homology"/>
<dbReference type="RefSeq" id="WP_262950197.1">
    <property type="nucleotide sequence ID" value="NZ_AP028127.1"/>
</dbReference>
<dbReference type="PANTHER" id="PTHR10472:SF5">
    <property type="entry name" value="D-AMINOACYL-TRNA DEACYLASE 1"/>
    <property type="match status" value="1"/>
</dbReference>
<dbReference type="InterPro" id="IPR023509">
    <property type="entry name" value="DTD-like_sf"/>
</dbReference>
<comment type="catalytic activity">
    <reaction evidence="2">
        <text>glycyl-tRNA(Ala) + H2O = tRNA(Ala) + glycine + H(+)</text>
        <dbReference type="Rhea" id="RHEA:53744"/>
        <dbReference type="Rhea" id="RHEA-COMP:9657"/>
        <dbReference type="Rhea" id="RHEA-COMP:13640"/>
        <dbReference type="ChEBI" id="CHEBI:15377"/>
        <dbReference type="ChEBI" id="CHEBI:15378"/>
        <dbReference type="ChEBI" id="CHEBI:57305"/>
        <dbReference type="ChEBI" id="CHEBI:78442"/>
        <dbReference type="ChEBI" id="CHEBI:78522"/>
    </reaction>
</comment>
<organism evidence="3 4">
    <name type="scientific">Turicibacter faecis</name>
    <dbReference type="NCBI Taxonomy" id="2963365"/>
    <lineage>
        <taxon>Bacteria</taxon>
        <taxon>Bacillati</taxon>
        <taxon>Bacillota</taxon>
        <taxon>Erysipelotrichia</taxon>
        <taxon>Erysipelotrichales</taxon>
        <taxon>Turicibacteraceae</taxon>
        <taxon>Turicibacter</taxon>
    </lineage>
</organism>
<dbReference type="Pfam" id="PF02580">
    <property type="entry name" value="Tyr_Deacylase"/>
    <property type="match status" value="1"/>
</dbReference>
<gene>
    <name evidence="2 3" type="primary">dtd</name>
    <name evidence="3" type="ORF">T23_14850</name>
</gene>
<evidence type="ECO:0000313" key="3">
    <source>
        <dbReference type="EMBL" id="BEH91383.1"/>
    </source>
</evidence>
<protein>
    <recommendedName>
        <fullName evidence="2">D-aminoacyl-tRNA deacylase</fullName>
        <shortName evidence="2">DTD</shortName>
        <ecNumber evidence="2">3.1.1.96</ecNumber>
    </recommendedName>
    <alternativeName>
        <fullName evidence="2">Gly-tRNA(Ala) deacylase</fullName>
        <ecNumber evidence="2">3.1.1.-</ecNumber>
    </alternativeName>
</protein>
<keyword evidence="4" id="KW-1185">Reference proteome</keyword>
<sequence>MKVVVQRARNASVTVDDQVVGAIDYGFVLLVGLTHEDTLADVEYCAKKVANLRVFEDAAGKMNKSIQDEAGSILSISQFTLYGDTKKGNRPSFIQAAPPQVAQPLYEQFNQLLRDKYGITVETGVFGAMMNVSFTNVGPTTLMIES</sequence>
<feature type="short sequence motif" description="Gly-cisPro motif, important for rejection of L-amino acids" evidence="2">
    <location>
        <begin position="138"/>
        <end position="139"/>
    </location>
</feature>
<reference evidence="3" key="1">
    <citation type="journal article" date="2024" name="Int. J. Syst. Evol. Microbiol.">
        <title>Turicibacter faecis sp. nov., isolated from faeces of heart failure mouse model.</title>
        <authorList>
            <person name="Imamura Y."/>
            <person name="Motooka D."/>
            <person name="Nakajima Y."/>
            <person name="Ito S."/>
            <person name="Kitakaze M."/>
            <person name="Iida T."/>
            <person name="Nakamura S."/>
        </authorList>
    </citation>
    <scope>NUCLEOTIDE SEQUENCE</scope>
    <source>
        <strain evidence="3">TC023</strain>
    </source>
</reference>
<evidence type="ECO:0000256" key="2">
    <source>
        <dbReference type="HAMAP-Rule" id="MF_00518"/>
    </source>
</evidence>
<comment type="catalytic activity">
    <reaction evidence="2">
        <text>a D-aminoacyl-tRNA + H2O = a tRNA + a D-alpha-amino acid + H(+)</text>
        <dbReference type="Rhea" id="RHEA:13953"/>
        <dbReference type="Rhea" id="RHEA-COMP:10123"/>
        <dbReference type="Rhea" id="RHEA-COMP:10124"/>
        <dbReference type="ChEBI" id="CHEBI:15377"/>
        <dbReference type="ChEBI" id="CHEBI:15378"/>
        <dbReference type="ChEBI" id="CHEBI:59871"/>
        <dbReference type="ChEBI" id="CHEBI:78442"/>
        <dbReference type="ChEBI" id="CHEBI:79333"/>
        <dbReference type="EC" id="3.1.1.96"/>
    </reaction>
</comment>
<keyword evidence="2" id="KW-0820">tRNA-binding</keyword>
<dbReference type="NCBIfam" id="TIGR00256">
    <property type="entry name" value="D-aminoacyl-tRNA deacylase"/>
    <property type="match status" value="1"/>
</dbReference>
<dbReference type="EMBL" id="AP028127">
    <property type="protein sequence ID" value="BEH91383.1"/>
    <property type="molecule type" value="Genomic_DNA"/>
</dbReference>
<dbReference type="CDD" id="cd00563">
    <property type="entry name" value="Dtyr_deacylase"/>
    <property type="match status" value="1"/>
</dbReference>
<comment type="similarity">
    <text evidence="1 2">Belongs to the DTD family.</text>
</comment>
<comment type="function">
    <text evidence="2">An aminoacyl-tRNA editing enzyme that deacylates mischarged D-aminoacyl-tRNAs. Also deacylates mischarged glycyl-tRNA(Ala), protecting cells against glycine mischarging by AlaRS. Acts via tRNA-based rather than protein-based catalysis; rejects L-amino acids rather than detecting D-amino acids in the active site. By recycling D-aminoacyl-tRNA to D-amino acids and free tRNA molecules, this enzyme counteracts the toxicity associated with the formation of D-aminoacyl-tRNA entities in vivo and helps enforce protein L-homochirality.</text>
</comment>
<evidence type="ECO:0000313" key="4">
    <source>
        <dbReference type="Proteomes" id="UP001432099"/>
    </source>
</evidence>
<name>A0ABN6ZKC1_9FIRM</name>
<dbReference type="EC" id="3.1.1.96" evidence="2"/>
<accession>A0ABN6ZKC1</accession>
<keyword evidence="2" id="KW-0378">Hydrolase</keyword>
<comment type="domain">
    <text evidence="2">A Gly-cisPro motif from one monomer fits into the active site of the other monomer to allow specific chiral rejection of L-amino acids.</text>
</comment>
<keyword evidence="2" id="KW-0963">Cytoplasm</keyword>
<dbReference type="SUPFAM" id="SSF69500">
    <property type="entry name" value="DTD-like"/>
    <property type="match status" value="1"/>
</dbReference>
<comment type="subunit">
    <text evidence="2">Homodimer.</text>
</comment>
<comment type="subcellular location">
    <subcellularLocation>
        <location evidence="2">Cytoplasm</location>
    </subcellularLocation>
</comment>
<dbReference type="Proteomes" id="UP001432099">
    <property type="component" value="Chromosome"/>
</dbReference>
<dbReference type="InterPro" id="IPR003732">
    <property type="entry name" value="Daa-tRNA_deacyls_DTD"/>
</dbReference>
<evidence type="ECO:0000256" key="1">
    <source>
        <dbReference type="ARBA" id="ARBA00009673"/>
    </source>
</evidence>
<dbReference type="HAMAP" id="MF_00518">
    <property type="entry name" value="Deacylase_Dtd"/>
    <property type="match status" value="1"/>
</dbReference>
<dbReference type="PANTHER" id="PTHR10472">
    <property type="entry name" value="D-TYROSYL-TRNA TYR DEACYLASE"/>
    <property type="match status" value="1"/>
</dbReference>
<dbReference type="EC" id="3.1.1.-" evidence="2"/>